<accession>A0AAD7JJ86</accession>
<dbReference type="AlphaFoldDB" id="A0AAD7JJ86"/>
<proteinExistence type="predicted"/>
<name>A0AAD7JJ86_9AGAR</name>
<reference evidence="2" key="1">
    <citation type="submission" date="2023-03" db="EMBL/GenBank/DDBJ databases">
        <title>Massive genome expansion in bonnet fungi (Mycena s.s.) driven by repeated elements and novel gene families across ecological guilds.</title>
        <authorList>
            <consortium name="Lawrence Berkeley National Laboratory"/>
            <person name="Harder C.B."/>
            <person name="Miyauchi S."/>
            <person name="Viragh M."/>
            <person name="Kuo A."/>
            <person name="Thoen E."/>
            <person name="Andreopoulos B."/>
            <person name="Lu D."/>
            <person name="Skrede I."/>
            <person name="Drula E."/>
            <person name="Henrissat B."/>
            <person name="Morin E."/>
            <person name="Kohler A."/>
            <person name="Barry K."/>
            <person name="LaButti K."/>
            <person name="Morin E."/>
            <person name="Salamov A."/>
            <person name="Lipzen A."/>
            <person name="Mereny Z."/>
            <person name="Hegedus B."/>
            <person name="Baldrian P."/>
            <person name="Stursova M."/>
            <person name="Weitz H."/>
            <person name="Taylor A."/>
            <person name="Grigoriev I.V."/>
            <person name="Nagy L.G."/>
            <person name="Martin F."/>
            <person name="Kauserud H."/>
        </authorList>
    </citation>
    <scope>NUCLEOTIDE SEQUENCE</scope>
    <source>
        <strain evidence="2">CBHHK182m</strain>
    </source>
</reference>
<feature type="region of interest" description="Disordered" evidence="1">
    <location>
        <begin position="32"/>
        <end position="53"/>
    </location>
</feature>
<comment type="caution">
    <text evidence="2">The sequence shown here is derived from an EMBL/GenBank/DDBJ whole genome shotgun (WGS) entry which is preliminary data.</text>
</comment>
<organism evidence="2 3">
    <name type="scientific">Mycena metata</name>
    <dbReference type="NCBI Taxonomy" id="1033252"/>
    <lineage>
        <taxon>Eukaryota</taxon>
        <taxon>Fungi</taxon>
        <taxon>Dikarya</taxon>
        <taxon>Basidiomycota</taxon>
        <taxon>Agaricomycotina</taxon>
        <taxon>Agaricomycetes</taxon>
        <taxon>Agaricomycetidae</taxon>
        <taxon>Agaricales</taxon>
        <taxon>Marasmiineae</taxon>
        <taxon>Mycenaceae</taxon>
        <taxon>Mycena</taxon>
    </lineage>
</organism>
<sequence>MSLEAQRSSSRRKTPSIVSFVSFWLRDRRRPARLSDRPPSFPSRPAAGPIPTSSSVAPEVALFPRVPFNSRFSLPYPSTANLNTLSDTSRLSHSTRLVVQNVLEVQNRLLLPQFLLKYLLCYMKNQEQYAPETGTASDFQEMSQNVTYDFGDGNVTLKSINMFRRTSLGPFFP</sequence>
<evidence type="ECO:0000313" key="3">
    <source>
        <dbReference type="Proteomes" id="UP001215598"/>
    </source>
</evidence>
<dbReference type="Proteomes" id="UP001215598">
    <property type="component" value="Unassembled WGS sequence"/>
</dbReference>
<dbReference type="EMBL" id="JARKIB010000025">
    <property type="protein sequence ID" value="KAJ7765650.1"/>
    <property type="molecule type" value="Genomic_DNA"/>
</dbReference>
<evidence type="ECO:0000313" key="2">
    <source>
        <dbReference type="EMBL" id="KAJ7765650.1"/>
    </source>
</evidence>
<evidence type="ECO:0000256" key="1">
    <source>
        <dbReference type="SAM" id="MobiDB-lite"/>
    </source>
</evidence>
<gene>
    <name evidence="2" type="ORF">B0H16DRAFT_1687281</name>
</gene>
<keyword evidence="3" id="KW-1185">Reference proteome</keyword>
<protein>
    <submittedName>
        <fullName evidence="2">Uncharacterized protein</fullName>
    </submittedName>
</protein>